<proteinExistence type="predicted"/>
<sequence>MIQFKFLSGGVVGAGLLLLRLFARVTQYANAAKNASLKKCITLCHFTKAVVCTTLAILLRYARNAITTLQSALFRK</sequence>
<evidence type="ECO:0000313" key="3">
    <source>
        <dbReference type="EMBL" id="CAB4194180.1"/>
    </source>
</evidence>
<evidence type="ECO:0000313" key="1">
    <source>
        <dbReference type="EMBL" id="CAB4186206.1"/>
    </source>
</evidence>
<dbReference type="EMBL" id="LR798425">
    <property type="protein sequence ID" value="CAB5231085.1"/>
    <property type="molecule type" value="Genomic_DNA"/>
</dbReference>
<organism evidence="2">
    <name type="scientific">uncultured Caudovirales phage</name>
    <dbReference type="NCBI Taxonomy" id="2100421"/>
    <lineage>
        <taxon>Viruses</taxon>
        <taxon>Duplodnaviria</taxon>
        <taxon>Heunggongvirae</taxon>
        <taxon>Uroviricota</taxon>
        <taxon>Caudoviricetes</taxon>
        <taxon>Peduoviridae</taxon>
        <taxon>Maltschvirus</taxon>
        <taxon>Maltschvirus maltsch</taxon>
    </lineage>
</organism>
<dbReference type="EMBL" id="LR797142">
    <property type="protein sequence ID" value="CAB4189714.1"/>
    <property type="molecule type" value="Genomic_DNA"/>
</dbReference>
<evidence type="ECO:0000313" key="5">
    <source>
        <dbReference type="EMBL" id="CAB5231085.1"/>
    </source>
</evidence>
<reference evidence="2" key="1">
    <citation type="submission" date="2020-05" db="EMBL/GenBank/DDBJ databases">
        <authorList>
            <person name="Chiriac C."/>
            <person name="Salcher M."/>
            <person name="Ghai R."/>
            <person name="Kavagutti S V."/>
        </authorList>
    </citation>
    <scope>NUCLEOTIDE SEQUENCE</scope>
</reference>
<name>A0A6J5RDP0_9CAUD</name>
<dbReference type="EMBL" id="LR797090">
    <property type="protein sequence ID" value="CAB4186206.1"/>
    <property type="molecule type" value="Genomic_DNA"/>
</dbReference>
<dbReference type="EMBL" id="LR797206">
    <property type="protein sequence ID" value="CAB4194180.1"/>
    <property type="molecule type" value="Genomic_DNA"/>
</dbReference>
<protein>
    <submittedName>
        <fullName evidence="2">Uncharacterized protein</fullName>
    </submittedName>
</protein>
<evidence type="ECO:0000313" key="2">
    <source>
        <dbReference type="EMBL" id="CAB4189714.1"/>
    </source>
</evidence>
<evidence type="ECO:0000313" key="4">
    <source>
        <dbReference type="EMBL" id="CAB4217040.1"/>
    </source>
</evidence>
<dbReference type="EMBL" id="LR797442">
    <property type="protein sequence ID" value="CAB4217040.1"/>
    <property type="molecule type" value="Genomic_DNA"/>
</dbReference>
<accession>A0A6J5RDP0</accession>
<gene>
    <name evidence="1" type="ORF">UFOVP1137_24</name>
    <name evidence="2" type="ORF">UFOVP1199_12</name>
    <name evidence="3" type="ORF">UFOVP1257_5</name>
    <name evidence="4" type="ORF">UFOVP1498_9</name>
    <name evidence="5" type="ORF">UFOVP1587_23</name>
</gene>